<keyword evidence="7 9" id="KW-0030">Aminoacyl-tRNA synthetase</keyword>
<dbReference type="AlphaFoldDB" id="A0A383VX40"/>
<dbReference type="Proteomes" id="UP000256970">
    <property type="component" value="Unassembled WGS sequence"/>
</dbReference>
<evidence type="ECO:0000256" key="1">
    <source>
        <dbReference type="ARBA" id="ARBA00007894"/>
    </source>
</evidence>
<dbReference type="PANTHER" id="PTHR43311">
    <property type="entry name" value="GLUTAMATE--TRNA LIGASE"/>
    <property type="match status" value="1"/>
</dbReference>
<dbReference type="PRINTS" id="PR00987">
    <property type="entry name" value="TRNASYNTHGLU"/>
</dbReference>
<sequence>MLSGGRVIARSGVLARPAACLRQVCGRRLVSVRAAVATEVAEAPATVTSAGSKIKVRFAPSPTGNLHVGGARTALFNWLYARKVGGKFVLRIEDTDTARSTRESEEKMKADLAWLGLNWDEGPDVGGPNGPYRQSERAEIYKSYVDKLVAAGHAYPCFCTDAELEAMKAEAEAKKLPPIYRGKWSSASKEEVEAEMAKGTPYCYRFRVPANKEIGINDIVRGQVTWNTDNLGDFVVLRSNGLPVYNFCVAIDDALMGISHVLRAEEHLPNTLRQLLVYEALGFTPPVFGHLLVYEALGFTPPVFGHMSLILAPDKSKLSKRHGATSVGDFKQQGYLAPAMVNYLSLLGWNDGTEKEIYTVDELTQAFDLQRITKSAAVFDKVKLSWMNGQHLRALPEEELLSRIADALVAGGVLADASSAFAAAMASLVKGSVDMLGDAAAQVPALLGYPLAETVQSEEFKPIQEDNFLEVAAAVLAAHDSGDLAAAVAGGHDTFKKWINGVGKAQKRKGKRLFMPMRVALTGRMQGPDVGELLGALAQESGSDVVERSSLVALPQRMEALREWVASQQQQ</sequence>
<dbReference type="InterPro" id="IPR049940">
    <property type="entry name" value="GluQ/Sye"/>
</dbReference>
<evidence type="ECO:0000256" key="4">
    <source>
        <dbReference type="ARBA" id="ARBA00022741"/>
    </source>
</evidence>
<dbReference type="Pfam" id="PF19269">
    <property type="entry name" value="Anticodon_2"/>
    <property type="match status" value="1"/>
</dbReference>
<comment type="similarity">
    <text evidence="1">Belongs to the class-I aminoacyl-tRNA synthetase family. Glutamate--tRNA ligase type 1 subfamily.</text>
</comment>
<dbReference type="CDD" id="cd00808">
    <property type="entry name" value="GluRS_core"/>
    <property type="match status" value="1"/>
</dbReference>
<dbReference type="GO" id="GO:0000049">
    <property type="term" value="F:tRNA binding"/>
    <property type="evidence" value="ECO:0007669"/>
    <property type="project" value="InterPro"/>
</dbReference>
<dbReference type="EMBL" id="FNXT01000928">
    <property type="protein sequence ID" value="SZX69422.1"/>
    <property type="molecule type" value="Genomic_DNA"/>
</dbReference>
<dbReference type="GO" id="GO:0009791">
    <property type="term" value="P:post-embryonic development"/>
    <property type="evidence" value="ECO:0007669"/>
    <property type="project" value="UniProtKB-ARBA"/>
</dbReference>
<evidence type="ECO:0000313" key="12">
    <source>
        <dbReference type="EMBL" id="SZX69423.1"/>
    </source>
</evidence>
<dbReference type="GO" id="GO:0048608">
    <property type="term" value="P:reproductive structure development"/>
    <property type="evidence" value="ECO:0007669"/>
    <property type="project" value="UniProtKB-ARBA"/>
</dbReference>
<evidence type="ECO:0000256" key="2">
    <source>
        <dbReference type="ARBA" id="ARBA00012835"/>
    </source>
</evidence>
<dbReference type="Pfam" id="PF00749">
    <property type="entry name" value="tRNA-synt_1c"/>
    <property type="match status" value="1"/>
</dbReference>
<evidence type="ECO:0000313" key="13">
    <source>
        <dbReference type="Proteomes" id="UP000256970"/>
    </source>
</evidence>
<evidence type="ECO:0000256" key="6">
    <source>
        <dbReference type="ARBA" id="ARBA00022917"/>
    </source>
</evidence>
<dbReference type="EC" id="6.1.1.17" evidence="2"/>
<evidence type="ECO:0000259" key="11">
    <source>
        <dbReference type="Pfam" id="PF19269"/>
    </source>
</evidence>
<reference evidence="12 13" key="1">
    <citation type="submission" date="2016-10" db="EMBL/GenBank/DDBJ databases">
        <authorList>
            <person name="Cai Z."/>
        </authorList>
    </citation>
    <scope>NUCLEOTIDE SEQUENCE [LARGE SCALE GENOMIC DNA]</scope>
</reference>
<dbReference type="SUPFAM" id="SSF52374">
    <property type="entry name" value="Nucleotidylyl transferase"/>
    <property type="match status" value="2"/>
</dbReference>
<keyword evidence="5 9" id="KW-0067">ATP-binding</keyword>
<keyword evidence="4 9" id="KW-0547">Nucleotide-binding</keyword>
<dbReference type="InterPro" id="IPR033910">
    <property type="entry name" value="GluRS_core"/>
</dbReference>
<dbReference type="PANTHER" id="PTHR43311:SF2">
    <property type="entry name" value="GLUTAMATE--TRNA LIGASE, MITOCHONDRIAL-RELATED"/>
    <property type="match status" value="1"/>
</dbReference>
<keyword evidence="13" id="KW-1185">Reference proteome</keyword>
<proteinExistence type="inferred from homology"/>
<dbReference type="InterPro" id="IPR045462">
    <property type="entry name" value="aa-tRNA-synth_I_cd-bd"/>
</dbReference>
<evidence type="ECO:0000256" key="5">
    <source>
        <dbReference type="ARBA" id="ARBA00022840"/>
    </source>
</evidence>
<dbReference type="GO" id="GO:0004818">
    <property type="term" value="F:glutamate-tRNA ligase activity"/>
    <property type="evidence" value="ECO:0007669"/>
    <property type="project" value="UniProtKB-EC"/>
</dbReference>
<dbReference type="HAMAP" id="MF_00022">
    <property type="entry name" value="Glu_tRNA_synth_type1"/>
    <property type="match status" value="1"/>
</dbReference>
<dbReference type="Gene3D" id="1.10.10.350">
    <property type="match status" value="1"/>
</dbReference>
<dbReference type="EMBL" id="FNXT01000928">
    <property type="protein sequence ID" value="SZX69423.1"/>
    <property type="molecule type" value="Genomic_DNA"/>
</dbReference>
<dbReference type="GO" id="GO:0008270">
    <property type="term" value="F:zinc ion binding"/>
    <property type="evidence" value="ECO:0007669"/>
    <property type="project" value="InterPro"/>
</dbReference>
<evidence type="ECO:0000256" key="8">
    <source>
        <dbReference type="ARBA" id="ARBA00030865"/>
    </source>
</evidence>
<evidence type="ECO:0000256" key="7">
    <source>
        <dbReference type="ARBA" id="ARBA00023146"/>
    </source>
</evidence>
<name>A0A383VX40_TETOB</name>
<protein>
    <recommendedName>
        <fullName evidence="2">glutamate--tRNA ligase</fullName>
        <ecNumber evidence="2">6.1.1.17</ecNumber>
    </recommendedName>
    <alternativeName>
        <fullName evidence="8">Glutamyl-tRNA synthetase</fullName>
    </alternativeName>
</protein>
<dbReference type="STRING" id="3088.A0A383VX40"/>
<feature type="domain" description="Glutamyl/glutaminyl-tRNA synthetase class Ib catalytic" evidence="10">
    <location>
        <begin position="53"/>
        <end position="291"/>
    </location>
</feature>
<accession>A0A383VX40</accession>
<keyword evidence="3 9" id="KW-0436">Ligase</keyword>
<dbReference type="InterPro" id="IPR014729">
    <property type="entry name" value="Rossmann-like_a/b/a_fold"/>
</dbReference>
<dbReference type="InterPro" id="IPR020058">
    <property type="entry name" value="Glu/Gln-tRNA-synth_Ib_cat-dom"/>
</dbReference>
<dbReference type="GO" id="GO:0006424">
    <property type="term" value="P:glutamyl-tRNA aminoacylation"/>
    <property type="evidence" value="ECO:0007669"/>
    <property type="project" value="InterPro"/>
</dbReference>
<dbReference type="SUPFAM" id="SSF48163">
    <property type="entry name" value="An anticodon-binding domain of class I aminoacyl-tRNA synthetases"/>
    <property type="match status" value="1"/>
</dbReference>
<evidence type="ECO:0000256" key="3">
    <source>
        <dbReference type="ARBA" id="ARBA00022598"/>
    </source>
</evidence>
<feature type="domain" description="Aminoacyl-tRNA synthetase class I anticodon-binding" evidence="11">
    <location>
        <begin position="417"/>
        <end position="539"/>
    </location>
</feature>
<dbReference type="InterPro" id="IPR001412">
    <property type="entry name" value="aa-tRNA-synth_I_CS"/>
</dbReference>
<dbReference type="NCBIfam" id="TIGR00464">
    <property type="entry name" value="gltX_bact"/>
    <property type="match status" value="1"/>
</dbReference>
<evidence type="ECO:0000256" key="9">
    <source>
        <dbReference type="RuleBase" id="RU363037"/>
    </source>
</evidence>
<gene>
    <name evidence="12" type="ORF">BQ4739_LOCUS9699</name>
</gene>
<evidence type="ECO:0000259" key="10">
    <source>
        <dbReference type="Pfam" id="PF00749"/>
    </source>
</evidence>
<dbReference type="InterPro" id="IPR008925">
    <property type="entry name" value="aa_tRNA-synth_I_cd-bd_sf"/>
</dbReference>
<dbReference type="GO" id="GO:0005524">
    <property type="term" value="F:ATP binding"/>
    <property type="evidence" value="ECO:0007669"/>
    <property type="project" value="UniProtKB-KW"/>
</dbReference>
<dbReference type="InterPro" id="IPR004527">
    <property type="entry name" value="Glu-tRNA-ligase_bac/mito"/>
</dbReference>
<dbReference type="GO" id="GO:0005739">
    <property type="term" value="C:mitochondrion"/>
    <property type="evidence" value="ECO:0007669"/>
    <property type="project" value="TreeGrafter"/>
</dbReference>
<dbReference type="InterPro" id="IPR020751">
    <property type="entry name" value="aa-tRNA-synth_I_codon-bd_sub2"/>
</dbReference>
<dbReference type="InterPro" id="IPR000924">
    <property type="entry name" value="Glu/Gln-tRNA-synth"/>
</dbReference>
<dbReference type="Gene3D" id="3.40.50.620">
    <property type="entry name" value="HUPs"/>
    <property type="match status" value="2"/>
</dbReference>
<organism evidence="12 13">
    <name type="scientific">Tetradesmus obliquus</name>
    <name type="common">Green alga</name>
    <name type="synonym">Acutodesmus obliquus</name>
    <dbReference type="NCBI Taxonomy" id="3088"/>
    <lineage>
        <taxon>Eukaryota</taxon>
        <taxon>Viridiplantae</taxon>
        <taxon>Chlorophyta</taxon>
        <taxon>core chlorophytes</taxon>
        <taxon>Chlorophyceae</taxon>
        <taxon>CS clade</taxon>
        <taxon>Sphaeropleales</taxon>
        <taxon>Scenedesmaceae</taxon>
        <taxon>Tetradesmus</taxon>
    </lineage>
</organism>
<dbReference type="PROSITE" id="PS00178">
    <property type="entry name" value="AA_TRNA_LIGASE_I"/>
    <property type="match status" value="1"/>
</dbReference>
<keyword evidence="6 9" id="KW-0648">Protein biosynthesis</keyword>